<dbReference type="InterPro" id="IPR033034">
    <property type="entry name" value="NDUFB9"/>
</dbReference>
<keyword evidence="10" id="KW-0249">Electron transport</keyword>
<evidence type="ECO:0000256" key="5">
    <source>
        <dbReference type="ARBA" id="ARBA00018684"/>
    </source>
</evidence>
<evidence type="ECO:0000256" key="8">
    <source>
        <dbReference type="ARBA" id="ARBA00022660"/>
    </source>
</evidence>
<comment type="subunit">
    <text evidence="4">Mammalian complex I is composed of 45 different subunits.</text>
</comment>
<keyword evidence="6" id="KW-0813">Transport</keyword>
<dbReference type="GO" id="GO:0006120">
    <property type="term" value="P:mitochondrial electron transport, NADH to ubiquinone"/>
    <property type="evidence" value="ECO:0007669"/>
    <property type="project" value="InterPro"/>
</dbReference>
<evidence type="ECO:0000256" key="7">
    <source>
        <dbReference type="ARBA" id="ARBA00022553"/>
    </source>
</evidence>
<dbReference type="PANTHER" id="PTHR12868">
    <property type="entry name" value="NADH-UBIQUINONE OXIDOREDUCTASE B22 SUBUNIT"/>
    <property type="match status" value="1"/>
</dbReference>
<dbReference type="InterPro" id="IPR045292">
    <property type="entry name" value="Complex1_LYR_NDUFB9_LYRM3"/>
</dbReference>
<evidence type="ECO:0000256" key="3">
    <source>
        <dbReference type="ARBA" id="ARBA00009508"/>
    </source>
</evidence>
<keyword evidence="9" id="KW-0999">Mitochondrion inner membrane</keyword>
<dbReference type="InParanoid" id="A0A1Y2BJF4"/>
<evidence type="ECO:0000256" key="4">
    <source>
        <dbReference type="ARBA" id="ARBA00011790"/>
    </source>
</evidence>
<dbReference type="Proteomes" id="UP000193986">
    <property type="component" value="Unassembled WGS sequence"/>
</dbReference>
<evidence type="ECO:0000256" key="9">
    <source>
        <dbReference type="ARBA" id="ARBA00022792"/>
    </source>
</evidence>
<keyword evidence="8" id="KW-0679">Respiratory chain</keyword>
<evidence type="ECO:0000256" key="2">
    <source>
        <dbReference type="ARBA" id="ARBA00004443"/>
    </source>
</evidence>
<evidence type="ECO:0000256" key="10">
    <source>
        <dbReference type="ARBA" id="ARBA00022982"/>
    </source>
</evidence>
<accession>A0A1Y2BJF4</accession>
<evidence type="ECO:0000256" key="6">
    <source>
        <dbReference type="ARBA" id="ARBA00022448"/>
    </source>
</evidence>
<keyword evidence="19" id="KW-1185">Reference proteome</keyword>
<evidence type="ECO:0000256" key="11">
    <source>
        <dbReference type="ARBA" id="ARBA00022990"/>
    </source>
</evidence>
<comment type="similarity">
    <text evidence="3">Belongs to the complex I LYR family.</text>
</comment>
<feature type="compositionally biased region" description="Basic and acidic residues" evidence="16">
    <location>
        <begin position="90"/>
        <end position="108"/>
    </location>
</feature>
<dbReference type="CDD" id="cd20263">
    <property type="entry name" value="Complex1_LYR_NDUFB9_LYRM3"/>
    <property type="match status" value="1"/>
</dbReference>
<feature type="region of interest" description="Disordered" evidence="16">
    <location>
        <begin position="76"/>
        <end position="108"/>
    </location>
</feature>
<dbReference type="Pfam" id="PF05347">
    <property type="entry name" value="Complex1_LYR"/>
    <property type="match status" value="1"/>
</dbReference>
<evidence type="ECO:0000313" key="18">
    <source>
        <dbReference type="EMBL" id="ORY34902.1"/>
    </source>
</evidence>
<keyword evidence="11" id="KW-0007">Acetylation</keyword>
<comment type="function">
    <text evidence="1">Accessory subunit of the mitochondrial membrane respiratory chain NADH dehydrogenase (Complex I), that is believed to be not involved in catalysis. Complex I functions in the transfer of electrons from NADH to the respiratory chain. The immediate electron acceptor for the enzyme is believed to be ubiquinone.</text>
</comment>
<keyword evidence="13" id="KW-0472">Membrane</keyword>
<dbReference type="GO" id="GO:0005743">
    <property type="term" value="C:mitochondrial inner membrane"/>
    <property type="evidence" value="ECO:0007669"/>
    <property type="project" value="UniProtKB-SubCell"/>
</dbReference>
<dbReference type="PANTHER" id="PTHR12868:SF0">
    <property type="entry name" value="NADH DEHYDROGENASE [UBIQUINONE] 1 BETA SUBCOMPLEX SUBUNIT 9"/>
    <property type="match status" value="1"/>
</dbReference>
<gene>
    <name evidence="18" type="ORF">BCR39DRAFT_515479</name>
</gene>
<evidence type="ECO:0000313" key="19">
    <source>
        <dbReference type="Proteomes" id="UP000193986"/>
    </source>
</evidence>
<evidence type="ECO:0000256" key="15">
    <source>
        <dbReference type="ARBA" id="ARBA00032528"/>
    </source>
</evidence>
<evidence type="ECO:0000259" key="17">
    <source>
        <dbReference type="Pfam" id="PF05347"/>
    </source>
</evidence>
<evidence type="ECO:0000256" key="1">
    <source>
        <dbReference type="ARBA" id="ARBA00002920"/>
    </source>
</evidence>
<dbReference type="EMBL" id="MCFC01000002">
    <property type="protein sequence ID" value="ORY34902.1"/>
    <property type="molecule type" value="Genomic_DNA"/>
</dbReference>
<evidence type="ECO:0000256" key="16">
    <source>
        <dbReference type="SAM" id="MobiDB-lite"/>
    </source>
</evidence>
<dbReference type="STRING" id="71784.A0A1Y2BJF4"/>
<dbReference type="InterPro" id="IPR008011">
    <property type="entry name" value="Complex1_LYR_dom"/>
</dbReference>
<comment type="caution">
    <text evidence="18">The sequence shown here is derived from an EMBL/GenBank/DDBJ whole genome shotgun (WGS) entry which is preliminary data.</text>
</comment>
<organism evidence="18 19">
    <name type="scientific">Naematelia encephala</name>
    <dbReference type="NCBI Taxonomy" id="71784"/>
    <lineage>
        <taxon>Eukaryota</taxon>
        <taxon>Fungi</taxon>
        <taxon>Dikarya</taxon>
        <taxon>Basidiomycota</taxon>
        <taxon>Agaricomycotina</taxon>
        <taxon>Tremellomycetes</taxon>
        <taxon>Tremellales</taxon>
        <taxon>Naemateliaceae</taxon>
        <taxon>Naematelia</taxon>
    </lineage>
</organism>
<feature type="domain" description="Complex 1 LYR protein" evidence="17">
    <location>
        <begin position="17"/>
        <end position="72"/>
    </location>
</feature>
<keyword evidence="12" id="KW-0496">Mitochondrion</keyword>
<proteinExistence type="inferred from homology"/>
<evidence type="ECO:0000256" key="13">
    <source>
        <dbReference type="ARBA" id="ARBA00023136"/>
    </source>
</evidence>
<dbReference type="AlphaFoldDB" id="A0A1Y2BJF4"/>
<reference evidence="18 19" key="1">
    <citation type="submission" date="2016-07" db="EMBL/GenBank/DDBJ databases">
        <title>Pervasive Adenine N6-methylation of Active Genes in Fungi.</title>
        <authorList>
            <consortium name="DOE Joint Genome Institute"/>
            <person name="Mondo S.J."/>
            <person name="Dannebaum R.O."/>
            <person name="Kuo R.C."/>
            <person name="Labutti K."/>
            <person name="Haridas S."/>
            <person name="Kuo A."/>
            <person name="Salamov A."/>
            <person name="Ahrendt S.R."/>
            <person name="Lipzen A."/>
            <person name="Sullivan W."/>
            <person name="Andreopoulos W.B."/>
            <person name="Clum A."/>
            <person name="Lindquist E."/>
            <person name="Daum C."/>
            <person name="Ramamoorthy G.K."/>
            <person name="Gryganskyi A."/>
            <person name="Culley D."/>
            <person name="Magnuson J.K."/>
            <person name="James T.Y."/>
            <person name="O'Malley M.A."/>
            <person name="Stajich J.E."/>
            <person name="Spatafora J.W."/>
            <person name="Visel A."/>
            <person name="Grigoriev I.V."/>
        </authorList>
    </citation>
    <scope>NUCLEOTIDE SEQUENCE [LARGE SCALE GENOMIC DNA]</scope>
    <source>
        <strain evidence="18 19">68-887.2</strain>
    </source>
</reference>
<protein>
    <recommendedName>
        <fullName evidence="5">NADH dehydrogenase [ubiquinone] 1 beta subcomplex subunit 9</fullName>
    </recommendedName>
    <alternativeName>
        <fullName evidence="14">Complex I-B22</fullName>
    </alternativeName>
    <alternativeName>
        <fullName evidence="15">NADH-ubiquinone oxidoreductase B22 subunit</fullName>
    </alternativeName>
</protein>
<keyword evidence="7" id="KW-0597">Phosphoprotein</keyword>
<sequence length="135" mass="15869">MSVPAGPSFSAAHRSYVKSLYRRILKNELDWVIRRDIWRQRAIEIRAKFDRNRNIADPRALALVLEQAEADLAKKLHPDPYKPPLFPEGTKWERNTPPKMFTKEEKEKAETYMRQFTGPFSDEWKEKAKAMGLSH</sequence>
<name>A0A1Y2BJF4_9TREE</name>
<evidence type="ECO:0000256" key="12">
    <source>
        <dbReference type="ARBA" id="ARBA00023128"/>
    </source>
</evidence>
<evidence type="ECO:0000256" key="14">
    <source>
        <dbReference type="ARBA" id="ARBA00030192"/>
    </source>
</evidence>
<dbReference type="OrthoDB" id="13598at2759"/>
<comment type="subcellular location">
    <subcellularLocation>
        <location evidence="2">Mitochondrion inner membrane</location>
        <topology evidence="2">Peripheral membrane protein</topology>
        <orientation evidence="2">Matrix side</orientation>
    </subcellularLocation>
</comment>